<gene>
    <name evidence="1" type="ORF">GPA24_08125</name>
</gene>
<dbReference type="EMBL" id="WTVP01000017">
    <property type="protein sequence ID" value="NMG15507.1"/>
    <property type="molecule type" value="Genomic_DNA"/>
</dbReference>
<evidence type="ECO:0000313" key="2">
    <source>
        <dbReference type="Proteomes" id="UP000633943"/>
    </source>
</evidence>
<proteinExistence type="predicted"/>
<evidence type="ECO:0008006" key="3">
    <source>
        <dbReference type="Google" id="ProtNLM"/>
    </source>
</evidence>
<organism evidence="1 2">
    <name type="scientific">Aromatoleum bremense</name>
    <dbReference type="NCBI Taxonomy" id="76115"/>
    <lineage>
        <taxon>Bacteria</taxon>
        <taxon>Pseudomonadati</taxon>
        <taxon>Pseudomonadota</taxon>
        <taxon>Betaproteobacteria</taxon>
        <taxon>Rhodocyclales</taxon>
        <taxon>Rhodocyclaceae</taxon>
        <taxon>Aromatoleum</taxon>
    </lineage>
</organism>
<dbReference type="RefSeq" id="WP_169202172.1">
    <property type="nucleotide sequence ID" value="NZ_CP059467.1"/>
</dbReference>
<keyword evidence="2" id="KW-1185">Reference proteome</keyword>
<evidence type="ECO:0000313" key="1">
    <source>
        <dbReference type="EMBL" id="NMG15507.1"/>
    </source>
</evidence>
<sequence length="64" mass="7073">MQINTPRRYTTSEAAAVVRYQPQTLRRELCLKGHFHGIRPAKLPGGRLLWDAAKVDALASGEGV</sequence>
<dbReference type="Proteomes" id="UP000633943">
    <property type="component" value="Unassembled WGS sequence"/>
</dbReference>
<comment type="caution">
    <text evidence="1">The sequence shown here is derived from an EMBL/GenBank/DDBJ whole genome shotgun (WGS) entry which is preliminary data.</text>
</comment>
<accession>A0ABX1NUA8</accession>
<reference evidence="1 2" key="1">
    <citation type="submission" date="2019-12" db="EMBL/GenBank/DDBJ databases">
        <title>Comparative genomics gives insights into the taxonomy of the Azoarcus-Aromatoleum group and reveals separate origins of nif in the plant-associated Azoarcus and non-plant-associated Aromatoleum sub-groups.</title>
        <authorList>
            <person name="Lafos M."/>
            <person name="Maluk M."/>
            <person name="Batista M."/>
            <person name="Junghare M."/>
            <person name="Carmona M."/>
            <person name="Faoro H."/>
            <person name="Cruz L.M."/>
            <person name="Battistoni F."/>
            <person name="De Souza E."/>
            <person name="Pedrosa F."/>
            <person name="Chen W.-M."/>
            <person name="Poole P.S."/>
            <person name="Dixon R.A."/>
            <person name="James E.K."/>
        </authorList>
    </citation>
    <scope>NUCLEOTIDE SEQUENCE [LARGE SCALE GENOMIC DNA]</scope>
    <source>
        <strain evidence="1 2">PbN1</strain>
    </source>
</reference>
<name>A0ABX1NUA8_9RHOO</name>
<protein>
    <recommendedName>
        <fullName evidence="3">DNA-binding protein</fullName>
    </recommendedName>
</protein>